<dbReference type="EMBL" id="GBRH01256215">
    <property type="protein sequence ID" value="JAD41680.1"/>
    <property type="molecule type" value="Transcribed_RNA"/>
</dbReference>
<name>A0A0A8ZY56_ARUDO</name>
<protein>
    <submittedName>
        <fullName evidence="1">Uncharacterized protein</fullName>
    </submittedName>
</protein>
<evidence type="ECO:0000313" key="1">
    <source>
        <dbReference type="EMBL" id="JAD41680.1"/>
    </source>
</evidence>
<accession>A0A0A8ZY56</accession>
<reference evidence="1" key="1">
    <citation type="submission" date="2014-09" db="EMBL/GenBank/DDBJ databases">
        <authorList>
            <person name="Magalhaes I.L.F."/>
            <person name="Oliveira U."/>
            <person name="Santos F.R."/>
            <person name="Vidigal T.H.D.A."/>
            <person name="Brescovit A.D."/>
            <person name="Santos A.J."/>
        </authorList>
    </citation>
    <scope>NUCLEOTIDE SEQUENCE</scope>
    <source>
        <tissue evidence="1">Shoot tissue taken approximately 20 cm above the soil surface</tissue>
    </source>
</reference>
<reference evidence="1" key="2">
    <citation type="journal article" date="2015" name="Data Brief">
        <title>Shoot transcriptome of the giant reed, Arundo donax.</title>
        <authorList>
            <person name="Barrero R.A."/>
            <person name="Guerrero F.D."/>
            <person name="Moolhuijzen P."/>
            <person name="Goolsby J.A."/>
            <person name="Tidwell J."/>
            <person name="Bellgard S.E."/>
            <person name="Bellgard M.I."/>
        </authorList>
    </citation>
    <scope>NUCLEOTIDE SEQUENCE</scope>
    <source>
        <tissue evidence="1">Shoot tissue taken approximately 20 cm above the soil surface</tissue>
    </source>
</reference>
<proteinExistence type="predicted"/>
<sequence>MLTRRCCRPSILHVINVGAKNIHRRHFLLHVVLVRGDA</sequence>
<organism evidence="1">
    <name type="scientific">Arundo donax</name>
    <name type="common">Giant reed</name>
    <name type="synonym">Donax arundinaceus</name>
    <dbReference type="NCBI Taxonomy" id="35708"/>
    <lineage>
        <taxon>Eukaryota</taxon>
        <taxon>Viridiplantae</taxon>
        <taxon>Streptophyta</taxon>
        <taxon>Embryophyta</taxon>
        <taxon>Tracheophyta</taxon>
        <taxon>Spermatophyta</taxon>
        <taxon>Magnoliopsida</taxon>
        <taxon>Liliopsida</taxon>
        <taxon>Poales</taxon>
        <taxon>Poaceae</taxon>
        <taxon>PACMAD clade</taxon>
        <taxon>Arundinoideae</taxon>
        <taxon>Arundineae</taxon>
        <taxon>Arundo</taxon>
    </lineage>
</organism>
<dbReference type="AlphaFoldDB" id="A0A0A8ZY56"/>